<protein>
    <submittedName>
        <fullName evidence="2">Uncharacterized protein</fullName>
    </submittedName>
</protein>
<dbReference type="Proteomes" id="UP000184749">
    <property type="component" value="Plasmid pRgalIE4872c"/>
</dbReference>
<feature type="compositionally biased region" description="Basic and acidic residues" evidence="1">
    <location>
        <begin position="91"/>
        <end position="101"/>
    </location>
</feature>
<organism evidence="2 3">
    <name type="scientific">Rhizobium gallicum</name>
    <dbReference type="NCBI Taxonomy" id="56730"/>
    <lineage>
        <taxon>Bacteria</taxon>
        <taxon>Pseudomonadati</taxon>
        <taxon>Pseudomonadota</taxon>
        <taxon>Alphaproteobacteria</taxon>
        <taxon>Hyphomicrobiales</taxon>
        <taxon>Rhizobiaceae</taxon>
        <taxon>Rhizobium/Agrobacterium group</taxon>
        <taxon>Rhizobium</taxon>
    </lineage>
</organism>
<dbReference type="AlphaFoldDB" id="A0A1L5NQL4"/>
<feature type="compositionally biased region" description="Polar residues" evidence="1">
    <location>
        <begin position="36"/>
        <end position="52"/>
    </location>
</feature>
<keyword evidence="2" id="KW-0614">Plasmid</keyword>
<feature type="region of interest" description="Disordered" evidence="1">
    <location>
        <begin position="1"/>
        <end position="151"/>
    </location>
</feature>
<dbReference type="OrthoDB" id="8277693at2"/>
<proteinExistence type="predicted"/>
<feature type="compositionally biased region" description="Polar residues" evidence="1">
    <location>
        <begin position="61"/>
        <end position="72"/>
    </location>
</feature>
<reference evidence="2 3" key="1">
    <citation type="submission" date="2016-09" db="EMBL/GenBank/DDBJ databases">
        <title>The complete genome sequences of Rhizobium gallicum, symbiovars gallicum and phaseoli, symbionts associated to common bean (Phaseolus vulgaris).</title>
        <authorList>
            <person name="Bustos P."/>
            <person name="Santamaria R.I."/>
            <person name="Perez-Carrascal O.M."/>
            <person name="Juarez S."/>
            <person name="Lozano L."/>
            <person name="Martinez-Flores I."/>
            <person name="Martinez-Romero E."/>
            <person name="Cevallos M."/>
            <person name="Romero D."/>
            <person name="Davila G."/>
            <person name="Gonzalez V."/>
        </authorList>
    </citation>
    <scope>NUCLEOTIDE SEQUENCE [LARGE SCALE GENOMIC DNA]</scope>
    <source>
        <strain evidence="2 3">IE4872</strain>
        <plasmid evidence="3">prgalie4872c</plasmid>
    </source>
</reference>
<evidence type="ECO:0000256" key="1">
    <source>
        <dbReference type="SAM" id="MobiDB-lite"/>
    </source>
</evidence>
<geneLocation type="plasmid" evidence="3">
    <name>prgalie4872c</name>
</geneLocation>
<accession>A0A1L5NQL4</accession>
<evidence type="ECO:0000313" key="3">
    <source>
        <dbReference type="Proteomes" id="UP000184749"/>
    </source>
</evidence>
<evidence type="ECO:0000313" key="2">
    <source>
        <dbReference type="EMBL" id="APO70196.1"/>
    </source>
</evidence>
<feature type="compositionally biased region" description="Basic and acidic residues" evidence="1">
    <location>
        <begin position="16"/>
        <end position="30"/>
    </location>
</feature>
<name>A0A1L5NQL4_9HYPH</name>
<dbReference type="EMBL" id="CP017104">
    <property type="protein sequence ID" value="APO70196.1"/>
    <property type="molecule type" value="Genomic_DNA"/>
</dbReference>
<sequence>MRSPWKFLAQLTSQRRPAETRESSIGHEADTEASESEAQQTSALPLNPTGASHGSEHNENRSAQLMAITTSNETEREVDAARAVSVPVDVEEVRAPARHEVSQSSAEAQAVRLESETSKRSPTPRTKRPRTDMVAQSTAVANRDKSAQFSSSREAFFDEVAGLDEEIKQLRIQFAQKLHLQNIQLKKMLARFDVS</sequence>
<gene>
    <name evidence="2" type="ORF">IE4872_PC00166</name>
</gene>